<proteinExistence type="inferred from homology"/>
<reference evidence="6 7" key="1">
    <citation type="submission" date="2018-08" db="EMBL/GenBank/DDBJ databases">
        <title>A genome reference for cultivated species of the human gut microbiota.</title>
        <authorList>
            <person name="Zou Y."/>
            <person name="Xue W."/>
            <person name="Luo G."/>
        </authorList>
    </citation>
    <scope>NUCLEOTIDE SEQUENCE [LARGE SCALE GENOMIC DNA]</scope>
    <source>
        <strain evidence="6 7">AF14-18</strain>
    </source>
</reference>
<dbReference type="RefSeq" id="WP_117625735.1">
    <property type="nucleotide sequence ID" value="NZ_CAUHGS010000004.1"/>
</dbReference>
<keyword evidence="3" id="KW-0238">DNA-binding</keyword>
<evidence type="ECO:0000256" key="4">
    <source>
        <dbReference type="ARBA" id="ARBA00023163"/>
    </source>
</evidence>
<dbReference type="EMBL" id="QRZM01000011">
    <property type="protein sequence ID" value="RGV73060.1"/>
    <property type="molecule type" value="Genomic_DNA"/>
</dbReference>
<dbReference type="Pfam" id="PF03466">
    <property type="entry name" value="LysR_substrate"/>
    <property type="match status" value="1"/>
</dbReference>
<evidence type="ECO:0000313" key="7">
    <source>
        <dbReference type="Proteomes" id="UP000284543"/>
    </source>
</evidence>
<dbReference type="InterPro" id="IPR036390">
    <property type="entry name" value="WH_DNA-bd_sf"/>
</dbReference>
<dbReference type="GO" id="GO:0000976">
    <property type="term" value="F:transcription cis-regulatory region binding"/>
    <property type="evidence" value="ECO:0007669"/>
    <property type="project" value="TreeGrafter"/>
</dbReference>
<dbReference type="AlphaFoldDB" id="A0A412YZJ0"/>
<keyword evidence="4" id="KW-0804">Transcription</keyword>
<dbReference type="SUPFAM" id="SSF53850">
    <property type="entry name" value="Periplasmic binding protein-like II"/>
    <property type="match status" value="1"/>
</dbReference>
<feature type="domain" description="HTH lysR-type" evidence="5">
    <location>
        <begin position="1"/>
        <end position="58"/>
    </location>
</feature>
<dbReference type="Pfam" id="PF00126">
    <property type="entry name" value="HTH_1"/>
    <property type="match status" value="1"/>
</dbReference>
<comment type="similarity">
    <text evidence="1">Belongs to the LysR transcriptional regulatory family.</text>
</comment>
<keyword evidence="2" id="KW-0805">Transcription regulation</keyword>
<dbReference type="CDD" id="cd05466">
    <property type="entry name" value="PBP2_LTTR_substrate"/>
    <property type="match status" value="1"/>
</dbReference>
<dbReference type="PANTHER" id="PTHR30126:SF64">
    <property type="entry name" value="HTH-TYPE TRANSCRIPTIONAL REGULATOR CITR"/>
    <property type="match status" value="1"/>
</dbReference>
<dbReference type="PROSITE" id="PS50931">
    <property type="entry name" value="HTH_LYSR"/>
    <property type="match status" value="1"/>
</dbReference>
<evidence type="ECO:0000313" key="6">
    <source>
        <dbReference type="EMBL" id="RGV73060.1"/>
    </source>
</evidence>
<evidence type="ECO:0000256" key="1">
    <source>
        <dbReference type="ARBA" id="ARBA00009437"/>
    </source>
</evidence>
<dbReference type="InterPro" id="IPR036388">
    <property type="entry name" value="WH-like_DNA-bd_sf"/>
</dbReference>
<evidence type="ECO:0000256" key="2">
    <source>
        <dbReference type="ARBA" id="ARBA00023015"/>
    </source>
</evidence>
<dbReference type="PANTHER" id="PTHR30126">
    <property type="entry name" value="HTH-TYPE TRANSCRIPTIONAL REGULATOR"/>
    <property type="match status" value="1"/>
</dbReference>
<sequence>MNFDCLQTFIVLSQCKNFTRASEIMYVAQSTISNRIRLLEEYTKCQLVIRNKTGIELTEEGTLFLQYAKQLLNVETVALREIHMLNVYQDHLNVACAQWIHDCWFADDMVRYSRDFPDIAVNMTVDHGETLISMMHTSTLDLAITAYNINTNSLISQLYKKSKVVLVGKREQYSCLQKGIRGDDLLNLPLIYSDIWDNYLSDISEHLLLDERIYRIHCNMLGSAKNFCIAGLGCCFLPADLVKHELEAEILVEIPVGEISARYVNLYVTYNRARLGSAAMRYFFELFPQMIPK</sequence>
<gene>
    <name evidence="6" type="ORF">DWW02_21870</name>
</gene>
<accession>A0A412YZJ0</accession>
<evidence type="ECO:0000256" key="3">
    <source>
        <dbReference type="ARBA" id="ARBA00023125"/>
    </source>
</evidence>
<dbReference type="Proteomes" id="UP000284543">
    <property type="component" value="Unassembled WGS sequence"/>
</dbReference>
<dbReference type="InterPro" id="IPR005119">
    <property type="entry name" value="LysR_subst-bd"/>
</dbReference>
<dbReference type="GO" id="GO:0003700">
    <property type="term" value="F:DNA-binding transcription factor activity"/>
    <property type="evidence" value="ECO:0007669"/>
    <property type="project" value="InterPro"/>
</dbReference>
<dbReference type="InterPro" id="IPR000847">
    <property type="entry name" value="LysR_HTH_N"/>
</dbReference>
<protein>
    <submittedName>
        <fullName evidence="6">LysR family transcriptional regulator</fullName>
    </submittedName>
</protein>
<evidence type="ECO:0000259" key="5">
    <source>
        <dbReference type="PROSITE" id="PS50931"/>
    </source>
</evidence>
<dbReference type="Gene3D" id="3.40.190.290">
    <property type="match status" value="1"/>
</dbReference>
<dbReference type="Gene3D" id="1.10.10.10">
    <property type="entry name" value="Winged helix-like DNA-binding domain superfamily/Winged helix DNA-binding domain"/>
    <property type="match status" value="1"/>
</dbReference>
<organism evidence="6 7">
    <name type="scientific">Enterocloster bolteae</name>
    <dbReference type="NCBI Taxonomy" id="208479"/>
    <lineage>
        <taxon>Bacteria</taxon>
        <taxon>Bacillati</taxon>
        <taxon>Bacillota</taxon>
        <taxon>Clostridia</taxon>
        <taxon>Lachnospirales</taxon>
        <taxon>Lachnospiraceae</taxon>
        <taxon>Enterocloster</taxon>
    </lineage>
</organism>
<comment type="caution">
    <text evidence="6">The sequence shown here is derived from an EMBL/GenBank/DDBJ whole genome shotgun (WGS) entry which is preliminary data.</text>
</comment>
<dbReference type="SUPFAM" id="SSF46785">
    <property type="entry name" value="Winged helix' DNA-binding domain"/>
    <property type="match status" value="1"/>
</dbReference>
<name>A0A412YZJ0_9FIRM</name>